<sequence>MAFPKKRRYDRTEQDDEYFQCYSDITVHEEMLSDTVRTHAYRVAIARNHNALLGKTVLDVGAGTGILSIFCAKAGASKVYAVEASAVSQLACAVVKENKLEGQVEVINSTVENAEIPGQVDAIISEWMGYGLMYESMLSSVLYARDRWLKPGGLLFPSCSSMFIAPINDTTVESRLDFWSEVKDMYGVDMTCVQSFARKCIMGKDMAVCSVYAEHVLSHPVKFSTLDLSSATLEDIRNITGSFQFCCFGSSLMHGFAIWFSVTFPGEDGITLSTSPYGEETHWKQTILYLDEEVQVEQDTKVKGDISMSPSENNPRHLCVTINYSIGGGICRTKIFQMGN</sequence>
<dbReference type="OrthoDB" id="7848332at2759"/>
<keyword evidence="9" id="KW-0156">Chromatin regulator</keyword>
<dbReference type="InterPro" id="IPR055135">
    <property type="entry name" value="PRMT_dom"/>
</dbReference>
<comment type="subcellular location">
    <subcellularLocation>
        <location evidence="1">Nucleus</location>
    </subcellularLocation>
</comment>
<keyword evidence="6 17" id="KW-0808">Transferase</keyword>
<dbReference type="PROSITE" id="PS51678">
    <property type="entry name" value="SAM_MT_PRMT"/>
    <property type="match status" value="1"/>
</dbReference>
<keyword evidence="5 17" id="KW-0489">Methyltransferase</keyword>
<dbReference type="InterPro" id="IPR029063">
    <property type="entry name" value="SAM-dependent_MTases_sf"/>
</dbReference>
<dbReference type="GO" id="GO:0035242">
    <property type="term" value="F:protein-arginine omega-N asymmetric methyltransferase activity"/>
    <property type="evidence" value="ECO:0007669"/>
    <property type="project" value="UniProtKB-EC"/>
</dbReference>
<evidence type="ECO:0000256" key="7">
    <source>
        <dbReference type="ARBA" id="ARBA00022691"/>
    </source>
</evidence>
<evidence type="ECO:0000256" key="4">
    <source>
        <dbReference type="ARBA" id="ARBA00022491"/>
    </source>
</evidence>
<proteinExistence type="predicted"/>
<evidence type="ECO:0000256" key="5">
    <source>
        <dbReference type="ARBA" id="ARBA00022603"/>
    </source>
</evidence>
<protein>
    <recommendedName>
        <fullName evidence="14">Protein arginine N-methyltransferase 6</fullName>
        <ecNumber evidence="2">2.1.1.319</ecNumber>
    </recommendedName>
    <alternativeName>
        <fullName evidence="15">Histone-arginine N-methyltransferase PRMT6</fullName>
    </alternativeName>
</protein>
<evidence type="ECO:0000256" key="16">
    <source>
        <dbReference type="ARBA" id="ARBA00049086"/>
    </source>
</evidence>
<keyword evidence="10" id="KW-0805">Transcription regulation</keyword>
<evidence type="ECO:0000256" key="13">
    <source>
        <dbReference type="ARBA" id="ARBA00023242"/>
    </source>
</evidence>
<dbReference type="CDD" id="cd02440">
    <property type="entry name" value="AdoMet_MTases"/>
    <property type="match status" value="1"/>
</dbReference>
<dbReference type="GO" id="GO:0005634">
    <property type="term" value="C:nucleus"/>
    <property type="evidence" value="ECO:0007669"/>
    <property type="project" value="UniProtKB-SubCell"/>
</dbReference>
<dbReference type="EMBL" id="WNTK01000005">
    <property type="protein sequence ID" value="KAG9483275.1"/>
    <property type="molecule type" value="Genomic_DNA"/>
</dbReference>
<evidence type="ECO:0000256" key="8">
    <source>
        <dbReference type="ARBA" id="ARBA00022763"/>
    </source>
</evidence>
<evidence type="ECO:0000256" key="6">
    <source>
        <dbReference type="ARBA" id="ARBA00022679"/>
    </source>
</evidence>
<evidence type="ECO:0000256" key="11">
    <source>
        <dbReference type="ARBA" id="ARBA00023163"/>
    </source>
</evidence>
<organism evidence="20 21">
    <name type="scientific">Eleutherodactylus coqui</name>
    <name type="common">Puerto Rican coqui</name>
    <dbReference type="NCBI Taxonomy" id="57060"/>
    <lineage>
        <taxon>Eukaryota</taxon>
        <taxon>Metazoa</taxon>
        <taxon>Chordata</taxon>
        <taxon>Craniata</taxon>
        <taxon>Vertebrata</taxon>
        <taxon>Euteleostomi</taxon>
        <taxon>Amphibia</taxon>
        <taxon>Batrachia</taxon>
        <taxon>Anura</taxon>
        <taxon>Neobatrachia</taxon>
        <taxon>Hyloidea</taxon>
        <taxon>Eleutherodactylidae</taxon>
        <taxon>Eleutherodactylinae</taxon>
        <taxon>Eleutherodactylus</taxon>
        <taxon>Eleutherodactylus</taxon>
    </lineage>
</organism>
<dbReference type="PANTHER" id="PTHR11006:SF73">
    <property type="entry name" value="PROTEIN ARGININE N-METHYLTRANSFERASE 6"/>
    <property type="match status" value="1"/>
</dbReference>
<evidence type="ECO:0000259" key="18">
    <source>
        <dbReference type="Pfam" id="PF13649"/>
    </source>
</evidence>
<dbReference type="Pfam" id="PF22528">
    <property type="entry name" value="PRMT_C"/>
    <property type="match status" value="1"/>
</dbReference>
<dbReference type="GO" id="GO:0006281">
    <property type="term" value="P:DNA repair"/>
    <property type="evidence" value="ECO:0007669"/>
    <property type="project" value="UniProtKB-KW"/>
</dbReference>
<feature type="domain" description="Protein arginine N-methyltransferase" evidence="19">
    <location>
        <begin position="161"/>
        <end position="327"/>
    </location>
</feature>
<evidence type="ECO:0000256" key="14">
    <source>
        <dbReference type="ARBA" id="ARBA00040406"/>
    </source>
</evidence>
<evidence type="ECO:0000256" key="12">
    <source>
        <dbReference type="ARBA" id="ARBA00023204"/>
    </source>
</evidence>
<dbReference type="Proteomes" id="UP000770717">
    <property type="component" value="Unassembled WGS sequence"/>
</dbReference>
<evidence type="ECO:0000256" key="15">
    <source>
        <dbReference type="ARBA" id="ARBA00042685"/>
    </source>
</evidence>
<evidence type="ECO:0000256" key="3">
    <source>
        <dbReference type="ARBA" id="ARBA00022481"/>
    </source>
</evidence>
<dbReference type="Gene3D" id="2.70.160.11">
    <property type="entry name" value="Hnrnp arginine n-methyltransferase1"/>
    <property type="match status" value="1"/>
</dbReference>
<keyword evidence="8" id="KW-0227">DNA damage</keyword>
<evidence type="ECO:0000256" key="2">
    <source>
        <dbReference type="ARBA" id="ARBA00011925"/>
    </source>
</evidence>
<evidence type="ECO:0000313" key="21">
    <source>
        <dbReference type="Proteomes" id="UP000770717"/>
    </source>
</evidence>
<evidence type="ECO:0000256" key="1">
    <source>
        <dbReference type="ARBA" id="ARBA00004123"/>
    </source>
</evidence>
<feature type="domain" description="Methyltransferase" evidence="18">
    <location>
        <begin position="57"/>
        <end position="153"/>
    </location>
</feature>
<dbReference type="FunFam" id="2.70.160.11:FF:000009">
    <property type="entry name" value="protein arginine N-methyltransferase 6"/>
    <property type="match status" value="1"/>
</dbReference>
<evidence type="ECO:0000256" key="17">
    <source>
        <dbReference type="PROSITE-ProRule" id="PRU01015"/>
    </source>
</evidence>
<evidence type="ECO:0000259" key="19">
    <source>
        <dbReference type="Pfam" id="PF22528"/>
    </source>
</evidence>
<name>A0A8J6K987_ELECQ</name>
<dbReference type="GO" id="GO:0032259">
    <property type="term" value="P:methylation"/>
    <property type="evidence" value="ECO:0007669"/>
    <property type="project" value="UniProtKB-KW"/>
</dbReference>
<dbReference type="Gene3D" id="3.40.50.150">
    <property type="entry name" value="Vaccinia Virus protein VP39"/>
    <property type="match status" value="1"/>
</dbReference>
<evidence type="ECO:0000256" key="10">
    <source>
        <dbReference type="ARBA" id="ARBA00023015"/>
    </source>
</evidence>
<dbReference type="GO" id="GO:0045892">
    <property type="term" value="P:negative regulation of DNA-templated transcription"/>
    <property type="evidence" value="ECO:0007669"/>
    <property type="project" value="UniProtKB-ARBA"/>
</dbReference>
<dbReference type="SUPFAM" id="SSF53335">
    <property type="entry name" value="S-adenosyl-L-methionine-dependent methyltransferases"/>
    <property type="match status" value="1"/>
</dbReference>
<keyword evidence="13" id="KW-0539">Nucleus</keyword>
<dbReference type="EC" id="2.1.1.319" evidence="2"/>
<comment type="caution">
    <text evidence="20">The sequence shown here is derived from an EMBL/GenBank/DDBJ whole genome shotgun (WGS) entry which is preliminary data.</text>
</comment>
<dbReference type="GO" id="GO:0070611">
    <property type="term" value="F:histone H3R2 methyltransferase activity"/>
    <property type="evidence" value="ECO:0007669"/>
    <property type="project" value="UniProtKB-ARBA"/>
</dbReference>
<evidence type="ECO:0000313" key="20">
    <source>
        <dbReference type="EMBL" id="KAG9483275.1"/>
    </source>
</evidence>
<accession>A0A8J6K987</accession>
<dbReference type="InterPro" id="IPR025799">
    <property type="entry name" value="Arg_MeTrfase"/>
</dbReference>
<evidence type="ECO:0000256" key="9">
    <source>
        <dbReference type="ARBA" id="ARBA00022853"/>
    </source>
</evidence>
<keyword evidence="21" id="KW-1185">Reference proteome</keyword>
<gene>
    <name evidence="20" type="ORF">GDO78_009292</name>
</gene>
<dbReference type="Pfam" id="PF13649">
    <property type="entry name" value="Methyltransf_25"/>
    <property type="match status" value="1"/>
</dbReference>
<dbReference type="InterPro" id="IPR041698">
    <property type="entry name" value="Methyltransf_25"/>
</dbReference>
<dbReference type="AlphaFoldDB" id="A0A8J6K987"/>
<comment type="catalytic activity">
    <reaction evidence="16">
        <text>L-arginyl-[protein] + 2 S-adenosyl-L-methionine = N(omega),N(omega)-dimethyl-L-arginyl-[protein] + 2 S-adenosyl-L-homocysteine + 2 H(+)</text>
        <dbReference type="Rhea" id="RHEA:48096"/>
        <dbReference type="Rhea" id="RHEA-COMP:10532"/>
        <dbReference type="Rhea" id="RHEA-COMP:11991"/>
        <dbReference type="ChEBI" id="CHEBI:15378"/>
        <dbReference type="ChEBI" id="CHEBI:29965"/>
        <dbReference type="ChEBI" id="CHEBI:57856"/>
        <dbReference type="ChEBI" id="CHEBI:59789"/>
        <dbReference type="ChEBI" id="CHEBI:61897"/>
        <dbReference type="EC" id="2.1.1.319"/>
    </reaction>
</comment>
<dbReference type="FunFam" id="3.40.50.150:FF:000016">
    <property type="entry name" value="Protein arginine N-methyltransferase 6"/>
    <property type="match status" value="1"/>
</dbReference>
<keyword evidence="4" id="KW-0678">Repressor</keyword>
<dbReference type="PANTHER" id="PTHR11006">
    <property type="entry name" value="PROTEIN ARGININE N-METHYLTRANSFERASE"/>
    <property type="match status" value="1"/>
</dbReference>
<keyword evidence="7 17" id="KW-0949">S-adenosyl-L-methionine</keyword>
<reference evidence="20" key="1">
    <citation type="thesis" date="2020" institute="ProQuest LLC" country="789 East Eisenhower Parkway, Ann Arbor, MI, USA">
        <title>Comparative Genomics and Chromosome Evolution.</title>
        <authorList>
            <person name="Mudd A.B."/>
        </authorList>
    </citation>
    <scope>NUCLEOTIDE SEQUENCE</scope>
    <source>
        <strain evidence="20">HN-11 Male</strain>
        <tissue evidence="20">Kidney and liver</tissue>
    </source>
</reference>
<keyword evidence="11" id="KW-0804">Transcription</keyword>
<keyword evidence="12" id="KW-0234">DNA repair</keyword>
<keyword evidence="3" id="KW-0488">Methylation</keyword>